<dbReference type="Gene3D" id="1.10.630.10">
    <property type="entry name" value="Cytochrome P450"/>
    <property type="match status" value="2"/>
</dbReference>
<feature type="binding site" description="axial binding residue" evidence="9">
    <location>
        <position position="382"/>
    </location>
    <ligand>
        <name>heme</name>
        <dbReference type="ChEBI" id="CHEBI:30413"/>
    </ligand>
    <ligandPart>
        <name>Fe</name>
        <dbReference type="ChEBI" id="CHEBI:18248"/>
    </ligandPart>
</feature>
<sequence>MPSIHHAVVTGLSILSAYSLSLYLKKRAKHAPYPPGPKGYPIINNLLQIPTYHPWLAYAEMAKQYGDMIFLRAFGQPILVLCSSKRINDLMDKRSSIYSGRPYSTMMNELALGGIIMNITYGFDAKSKEDPYIAESLKVSYAFKVVGLPGAFLVDNIPLLKYVPAWFPGAGFKRFAEYYRNATYNSQYMPFNFAMDAMNRNEVQPCAVTKLVETFPDPADPDYGEIKEDLVNALGLSYVAGVESTDALLSAFVLVMAIHPDIQKKAQAELDRVVGPDRLPDFDDKDDLVYLKALITELLTRRLGHCALAAIPHKTTEDDYYDGYFIPKGTLVLGNAWAVLHDPEVFENPMEYNPERYIKDGNFDEDLLNPLDFAFGFGRRVCPGRELATLMAYLIIASTLSMFDILPPKDENGVPIKLSPSFDNGILV</sequence>
<comment type="caution">
    <text evidence="12">The sequence shown here is derived from an EMBL/GenBank/DDBJ whole genome shotgun (WGS) entry which is preliminary data.</text>
</comment>
<keyword evidence="8 10" id="KW-0503">Monooxygenase</keyword>
<dbReference type="InterPro" id="IPR036396">
    <property type="entry name" value="Cyt_P450_sf"/>
</dbReference>
<dbReference type="PANTHER" id="PTHR46300:SF7">
    <property type="entry name" value="P450, PUTATIVE (EUROFUNG)-RELATED"/>
    <property type="match status" value="1"/>
</dbReference>
<dbReference type="CDD" id="cd11065">
    <property type="entry name" value="CYP64-like"/>
    <property type="match status" value="1"/>
</dbReference>
<evidence type="ECO:0000256" key="1">
    <source>
        <dbReference type="ARBA" id="ARBA00001971"/>
    </source>
</evidence>
<evidence type="ECO:0000313" key="12">
    <source>
        <dbReference type="EMBL" id="KAJ2926963.1"/>
    </source>
</evidence>
<evidence type="ECO:0000256" key="5">
    <source>
        <dbReference type="ARBA" id="ARBA00022723"/>
    </source>
</evidence>
<dbReference type="SUPFAM" id="SSF48264">
    <property type="entry name" value="Cytochrome P450"/>
    <property type="match status" value="1"/>
</dbReference>
<accession>A0A9W8MF95</accession>
<keyword evidence="5 9" id="KW-0479">Metal-binding</keyword>
<feature type="signal peptide" evidence="11">
    <location>
        <begin position="1"/>
        <end position="19"/>
    </location>
</feature>
<evidence type="ECO:0000256" key="3">
    <source>
        <dbReference type="ARBA" id="ARBA00010617"/>
    </source>
</evidence>
<dbReference type="InterPro" id="IPR001128">
    <property type="entry name" value="Cyt_P450"/>
</dbReference>
<dbReference type="GO" id="GO:0005506">
    <property type="term" value="F:iron ion binding"/>
    <property type="evidence" value="ECO:0007669"/>
    <property type="project" value="InterPro"/>
</dbReference>
<dbReference type="GO" id="GO:0004497">
    <property type="term" value="F:monooxygenase activity"/>
    <property type="evidence" value="ECO:0007669"/>
    <property type="project" value="UniProtKB-KW"/>
</dbReference>
<evidence type="ECO:0000256" key="8">
    <source>
        <dbReference type="ARBA" id="ARBA00023033"/>
    </source>
</evidence>
<dbReference type="PANTHER" id="PTHR46300">
    <property type="entry name" value="P450, PUTATIVE (EUROFUNG)-RELATED-RELATED"/>
    <property type="match status" value="1"/>
</dbReference>
<dbReference type="OrthoDB" id="2789670at2759"/>
<comment type="pathway">
    <text evidence="2">Secondary metabolite biosynthesis.</text>
</comment>
<proteinExistence type="inferred from homology"/>
<dbReference type="Proteomes" id="UP001140091">
    <property type="component" value="Unassembled WGS sequence"/>
</dbReference>
<feature type="non-terminal residue" evidence="12">
    <location>
        <position position="428"/>
    </location>
</feature>
<dbReference type="InterPro" id="IPR002401">
    <property type="entry name" value="Cyt_P450_E_grp-I"/>
</dbReference>
<dbReference type="AlphaFoldDB" id="A0A9W8MF95"/>
<evidence type="ECO:0008006" key="14">
    <source>
        <dbReference type="Google" id="ProtNLM"/>
    </source>
</evidence>
<evidence type="ECO:0000256" key="7">
    <source>
        <dbReference type="ARBA" id="ARBA00023004"/>
    </source>
</evidence>
<protein>
    <recommendedName>
        <fullName evidence="14">Cytochrome P450</fullName>
    </recommendedName>
</protein>
<dbReference type="GO" id="GO:0020037">
    <property type="term" value="F:heme binding"/>
    <property type="evidence" value="ECO:0007669"/>
    <property type="project" value="InterPro"/>
</dbReference>
<keyword evidence="7 9" id="KW-0408">Iron</keyword>
<gene>
    <name evidence="12" type="ORF">H1R20_g10156</name>
</gene>
<evidence type="ECO:0000256" key="2">
    <source>
        <dbReference type="ARBA" id="ARBA00005179"/>
    </source>
</evidence>
<keyword evidence="6 10" id="KW-0560">Oxidoreductase</keyword>
<keyword evidence="13" id="KW-1185">Reference proteome</keyword>
<dbReference type="EMBL" id="JANBPK010001041">
    <property type="protein sequence ID" value="KAJ2926963.1"/>
    <property type="molecule type" value="Genomic_DNA"/>
</dbReference>
<dbReference type="GO" id="GO:0016705">
    <property type="term" value="F:oxidoreductase activity, acting on paired donors, with incorporation or reduction of molecular oxygen"/>
    <property type="evidence" value="ECO:0007669"/>
    <property type="project" value="InterPro"/>
</dbReference>
<evidence type="ECO:0000256" key="10">
    <source>
        <dbReference type="RuleBase" id="RU000461"/>
    </source>
</evidence>
<evidence type="ECO:0000313" key="13">
    <source>
        <dbReference type="Proteomes" id="UP001140091"/>
    </source>
</evidence>
<reference evidence="12" key="1">
    <citation type="submission" date="2022-06" db="EMBL/GenBank/DDBJ databases">
        <title>Genome Sequence of Candolleomyces eurysporus.</title>
        <authorList>
            <person name="Buettner E."/>
        </authorList>
    </citation>
    <scope>NUCLEOTIDE SEQUENCE</scope>
    <source>
        <strain evidence="12">VTCC 930004</strain>
    </source>
</reference>
<evidence type="ECO:0000256" key="11">
    <source>
        <dbReference type="SAM" id="SignalP"/>
    </source>
</evidence>
<comment type="cofactor">
    <cofactor evidence="1 9">
        <name>heme</name>
        <dbReference type="ChEBI" id="CHEBI:30413"/>
    </cofactor>
</comment>
<evidence type="ECO:0000256" key="4">
    <source>
        <dbReference type="ARBA" id="ARBA00022617"/>
    </source>
</evidence>
<organism evidence="12 13">
    <name type="scientific">Candolleomyces eurysporus</name>
    <dbReference type="NCBI Taxonomy" id="2828524"/>
    <lineage>
        <taxon>Eukaryota</taxon>
        <taxon>Fungi</taxon>
        <taxon>Dikarya</taxon>
        <taxon>Basidiomycota</taxon>
        <taxon>Agaricomycotina</taxon>
        <taxon>Agaricomycetes</taxon>
        <taxon>Agaricomycetidae</taxon>
        <taxon>Agaricales</taxon>
        <taxon>Agaricineae</taxon>
        <taxon>Psathyrellaceae</taxon>
        <taxon>Candolleomyces</taxon>
    </lineage>
</organism>
<dbReference type="Pfam" id="PF00067">
    <property type="entry name" value="p450"/>
    <property type="match status" value="2"/>
</dbReference>
<dbReference type="InterPro" id="IPR050364">
    <property type="entry name" value="Cytochrome_P450_fung"/>
</dbReference>
<feature type="chain" id="PRO_5040835768" description="Cytochrome P450" evidence="11">
    <location>
        <begin position="20"/>
        <end position="428"/>
    </location>
</feature>
<comment type="similarity">
    <text evidence="3 10">Belongs to the cytochrome P450 family.</text>
</comment>
<evidence type="ECO:0000256" key="9">
    <source>
        <dbReference type="PIRSR" id="PIRSR602401-1"/>
    </source>
</evidence>
<dbReference type="PRINTS" id="PR00463">
    <property type="entry name" value="EP450I"/>
</dbReference>
<keyword evidence="11" id="KW-0732">Signal</keyword>
<keyword evidence="4 9" id="KW-0349">Heme</keyword>
<evidence type="ECO:0000256" key="6">
    <source>
        <dbReference type="ARBA" id="ARBA00023002"/>
    </source>
</evidence>
<dbReference type="PROSITE" id="PS00086">
    <property type="entry name" value="CYTOCHROME_P450"/>
    <property type="match status" value="1"/>
</dbReference>
<name>A0A9W8MF95_9AGAR</name>
<dbReference type="InterPro" id="IPR017972">
    <property type="entry name" value="Cyt_P450_CS"/>
</dbReference>